<dbReference type="RefSeq" id="WP_067156569.1">
    <property type="nucleotide sequence ID" value="NZ_CP014864.1"/>
</dbReference>
<keyword evidence="4 6" id="KW-1133">Transmembrane helix</keyword>
<dbReference type="Proteomes" id="UP001209730">
    <property type="component" value="Unassembled WGS sequence"/>
</dbReference>
<dbReference type="OrthoDB" id="5592477at2"/>
<evidence type="ECO:0000313" key="8">
    <source>
        <dbReference type="EMBL" id="MCX2801955.1"/>
    </source>
</evidence>
<feature type="transmembrane region" description="Helical" evidence="6">
    <location>
        <begin position="89"/>
        <end position="107"/>
    </location>
</feature>
<dbReference type="InterPro" id="IPR012506">
    <property type="entry name" value="TMEM86B-like"/>
</dbReference>
<evidence type="ECO:0000256" key="5">
    <source>
        <dbReference type="ARBA" id="ARBA00023136"/>
    </source>
</evidence>
<dbReference type="AlphaFoldDB" id="A0A143HPU1"/>
<name>A0A143HPU1_MICTH</name>
<dbReference type="PANTHER" id="PTHR31885:SF6">
    <property type="entry name" value="GH04784P"/>
    <property type="match status" value="1"/>
</dbReference>
<feature type="transmembrane region" description="Helical" evidence="6">
    <location>
        <begin position="12"/>
        <end position="30"/>
    </location>
</feature>
<evidence type="ECO:0000256" key="2">
    <source>
        <dbReference type="ARBA" id="ARBA00007375"/>
    </source>
</evidence>
<reference evidence="8" key="3">
    <citation type="submission" date="2022-11" db="EMBL/GenBank/DDBJ databases">
        <title>Chitin-degrading and fungicidal potential of chitinolytic bacterial strains from marine environment of the Pacific Ocean regions.</title>
        <authorList>
            <person name="Pentekhina I."/>
            <person name="Nedashkovskaya O."/>
            <person name="Seitkalieva A."/>
            <person name="Podvolotskaya A."/>
            <person name="Tekutyeva L."/>
            <person name="Balabanova L."/>
        </authorList>
    </citation>
    <scope>NUCLEOTIDE SEQUENCE</scope>
    <source>
        <strain evidence="8">KMM 6838</strain>
    </source>
</reference>
<accession>A0A143HPU1</accession>
<evidence type="ECO:0000256" key="4">
    <source>
        <dbReference type="ARBA" id="ARBA00022989"/>
    </source>
</evidence>
<feature type="transmembrane region" description="Helical" evidence="6">
    <location>
        <begin position="143"/>
        <end position="163"/>
    </location>
</feature>
<dbReference type="EMBL" id="JAPHQB010000012">
    <property type="protein sequence ID" value="MCX2801955.1"/>
    <property type="molecule type" value="Genomic_DNA"/>
</dbReference>
<evidence type="ECO:0000313" key="9">
    <source>
        <dbReference type="Proteomes" id="UP000076077"/>
    </source>
</evidence>
<protein>
    <submittedName>
        <fullName evidence="8">Lysoplasmalogenase</fullName>
    </submittedName>
</protein>
<keyword evidence="5 6" id="KW-0472">Membrane</keyword>
<feature type="transmembrane region" description="Helical" evidence="6">
    <location>
        <begin position="36"/>
        <end position="54"/>
    </location>
</feature>
<dbReference type="GO" id="GO:0016020">
    <property type="term" value="C:membrane"/>
    <property type="evidence" value="ECO:0007669"/>
    <property type="project" value="UniProtKB-SubCell"/>
</dbReference>
<keyword evidence="3 6" id="KW-0812">Transmembrane</keyword>
<dbReference type="Proteomes" id="UP000076077">
    <property type="component" value="Chromosome"/>
</dbReference>
<gene>
    <name evidence="7" type="ORF">A3224_15200</name>
    <name evidence="8" type="ORF">OQJ68_09170</name>
</gene>
<feature type="transmembrane region" description="Helical" evidence="6">
    <location>
        <begin position="66"/>
        <end position="83"/>
    </location>
</feature>
<feature type="transmembrane region" description="Helical" evidence="6">
    <location>
        <begin position="197"/>
        <end position="216"/>
    </location>
</feature>
<reference evidence="9" key="1">
    <citation type="submission" date="2016-03" db="EMBL/GenBank/DDBJ databases">
        <authorList>
            <person name="Lee Y.-S."/>
            <person name="Choi Y.-L."/>
        </authorList>
    </citation>
    <scope>NUCLEOTIDE SEQUENCE [LARGE SCALE GENOMIC DNA]</scope>
    <source>
        <strain evidence="9">DAU221</strain>
    </source>
</reference>
<evidence type="ECO:0000256" key="6">
    <source>
        <dbReference type="SAM" id="Phobius"/>
    </source>
</evidence>
<dbReference type="GO" id="GO:0016787">
    <property type="term" value="F:hydrolase activity"/>
    <property type="evidence" value="ECO:0007669"/>
    <property type="project" value="TreeGrafter"/>
</dbReference>
<evidence type="ECO:0000313" key="7">
    <source>
        <dbReference type="EMBL" id="AMX03754.1"/>
    </source>
</evidence>
<dbReference type="KEGG" id="mthd:A3224_15200"/>
<dbReference type="STRING" id="252514.A3224_15200"/>
<sequence length="221" mass="23268">MTATPSNLSIRVPTHLPTTFIAAALTYLILDAAGLRGPWMALLKTLPIILLALIARHRLSGSTRGLTLAALALSALGDLLLALDFPGQFVYGLSAFLLAQLAYAFNFLRGADFRCRRSVLRGAPVLLAAFLLAQLLLPAAGELAPAVAVYFLAIVTMALGAAAHRGNSTLLFVGAVAFMASDTLIAIHKFVTPLPMAGTAIMVTYYSAQMALLYGIGRARA</sequence>
<dbReference type="GeneID" id="76609376"/>
<dbReference type="Pfam" id="PF07947">
    <property type="entry name" value="YhhN"/>
    <property type="match status" value="1"/>
</dbReference>
<reference evidence="7" key="2">
    <citation type="submission" date="2016-03" db="EMBL/GenBank/DDBJ databases">
        <authorList>
            <person name="Ploux O."/>
        </authorList>
    </citation>
    <scope>NUCLEOTIDE SEQUENCE [LARGE SCALE GENOMIC DNA]</scope>
    <source>
        <strain evidence="7">DAU221</strain>
    </source>
</reference>
<comment type="subcellular location">
    <subcellularLocation>
        <location evidence="1">Membrane</location>
        <topology evidence="1">Multi-pass membrane protein</topology>
    </subcellularLocation>
</comment>
<organism evidence="7 9">
    <name type="scientific">Microbulbifer thermotolerans</name>
    <dbReference type="NCBI Taxonomy" id="252514"/>
    <lineage>
        <taxon>Bacteria</taxon>
        <taxon>Pseudomonadati</taxon>
        <taxon>Pseudomonadota</taxon>
        <taxon>Gammaproteobacteria</taxon>
        <taxon>Cellvibrionales</taxon>
        <taxon>Microbulbiferaceae</taxon>
        <taxon>Microbulbifer</taxon>
    </lineage>
</organism>
<comment type="similarity">
    <text evidence="2">Belongs to the TMEM86 family.</text>
</comment>
<keyword evidence="9" id="KW-1185">Reference proteome</keyword>
<feature type="transmembrane region" description="Helical" evidence="6">
    <location>
        <begin position="119"/>
        <end position="137"/>
    </location>
</feature>
<dbReference type="PANTHER" id="PTHR31885">
    <property type="entry name" value="GH04784P"/>
    <property type="match status" value="1"/>
</dbReference>
<proteinExistence type="inferred from homology"/>
<dbReference type="EMBL" id="CP014864">
    <property type="protein sequence ID" value="AMX03754.1"/>
    <property type="molecule type" value="Genomic_DNA"/>
</dbReference>
<feature type="transmembrane region" description="Helical" evidence="6">
    <location>
        <begin position="170"/>
        <end position="191"/>
    </location>
</feature>
<evidence type="ECO:0000256" key="1">
    <source>
        <dbReference type="ARBA" id="ARBA00004141"/>
    </source>
</evidence>
<evidence type="ECO:0000256" key="3">
    <source>
        <dbReference type="ARBA" id="ARBA00022692"/>
    </source>
</evidence>